<accession>A0A387B6V9</accession>
<evidence type="ECO:0008006" key="3">
    <source>
        <dbReference type="Google" id="ProtNLM"/>
    </source>
</evidence>
<dbReference type="AlphaFoldDB" id="A0A387B6V9"/>
<evidence type="ECO:0000313" key="2">
    <source>
        <dbReference type="Proteomes" id="UP000278886"/>
    </source>
</evidence>
<dbReference type="RefSeq" id="WP_120761157.1">
    <property type="nucleotide sequence ID" value="NZ_CP032630.1"/>
</dbReference>
<organism evidence="1 2">
    <name type="scientific">Protaetiibacter intestinalis</name>
    <dbReference type="NCBI Taxonomy" id="2419774"/>
    <lineage>
        <taxon>Bacteria</taxon>
        <taxon>Bacillati</taxon>
        <taxon>Actinomycetota</taxon>
        <taxon>Actinomycetes</taxon>
        <taxon>Micrococcales</taxon>
        <taxon>Microbacteriaceae</taxon>
        <taxon>Protaetiibacter</taxon>
    </lineage>
</organism>
<gene>
    <name evidence="1" type="ORF">D7I47_00070</name>
</gene>
<keyword evidence="2" id="KW-1185">Reference proteome</keyword>
<name>A0A387B6V9_9MICO</name>
<evidence type="ECO:0000313" key="1">
    <source>
        <dbReference type="EMBL" id="AYF96806.1"/>
    </source>
</evidence>
<dbReference type="OrthoDB" id="5932488at2"/>
<dbReference type="KEGG" id="lyd:D7I47_00070"/>
<reference evidence="2" key="1">
    <citation type="submission" date="2018-09" db="EMBL/GenBank/DDBJ databases">
        <title>Genome sequencing of strain 2DFWR-13.</title>
        <authorList>
            <person name="Heo J."/>
            <person name="Kim S.-J."/>
            <person name="Kwon S.-W."/>
        </authorList>
    </citation>
    <scope>NUCLEOTIDE SEQUENCE [LARGE SCALE GENOMIC DNA]</scope>
    <source>
        <strain evidence="2">2DFWR-13</strain>
    </source>
</reference>
<proteinExistence type="predicted"/>
<sequence length="331" mass="35482">MSQIGHAEPHPPLAHASLELLAMALRARPTTVTELAILARATPAELRDRLAVLVELDLLALRGDDIGYRPPAQTVAALSARVLGDAAHALTTSLAEVDTLLTALPGLITSDLVGSPDGTGGGRELFHGPGAAHDLWRSLILQQHERRSACMMPDARPVLVPDSPLSDAWRDTLGEAEMQVRAILSLADMTRPESRPMLEAARASGVEFRAMRTPPSWFWLTDEAVGLPLRWGDPWPTSALLLRDEAVVSLMQGLYDTWWAQAATLAPTAHPWDAVLALMVDGATLEAASHAVGISSRTGRRRIEAAMDHYGVVGAVALGAAWQRERALSAS</sequence>
<dbReference type="Proteomes" id="UP000278886">
    <property type="component" value="Chromosome"/>
</dbReference>
<protein>
    <recommendedName>
        <fullName evidence="3">HTH luxR-type domain-containing protein</fullName>
    </recommendedName>
</protein>
<dbReference type="EMBL" id="CP032630">
    <property type="protein sequence ID" value="AYF96806.1"/>
    <property type="molecule type" value="Genomic_DNA"/>
</dbReference>